<organism evidence="2 3">
    <name type="scientific">Stakelama sediminis</name>
    <dbReference type="NCBI Taxonomy" id="463200"/>
    <lineage>
        <taxon>Bacteria</taxon>
        <taxon>Pseudomonadati</taxon>
        <taxon>Pseudomonadota</taxon>
        <taxon>Alphaproteobacteria</taxon>
        <taxon>Sphingomonadales</taxon>
        <taxon>Sphingomonadaceae</taxon>
        <taxon>Stakelama</taxon>
    </lineage>
</organism>
<dbReference type="SUPFAM" id="SSF159888">
    <property type="entry name" value="YdhG-like"/>
    <property type="match status" value="1"/>
</dbReference>
<dbReference type="InterPro" id="IPR014922">
    <property type="entry name" value="YdhG-like"/>
</dbReference>
<evidence type="ECO:0000313" key="2">
    <source>
        <dbReference type="EMBL" id="MBB5718224.1"/>
    </source>
</evidence>
<evidence type="ECO:0000259" key="1">
    <source>
        <dbReference type="Pfam" id="PF08818"/>
    </source>
</evidence>
<protein>
    <recommendedName>
        <fullName evidence="1">YdhG-like domain-containing protein</fullName>
    </recommendedName>
</protein>
<keyword evidence="3" id="KW-1185">Reference proteome</keyword>
<proteinExistence type="predicted"/>
<dbReference type="Proteomes" id="UP000554342">
    <property type="component" value="Unassembled WGS sequence"/>
</dbReference>
<sequence>MSDVQAYLDALPSVTRDSIDALRSIVKAAGPDLHESIKWNAPSFALDCEDRITLGVERKGGVRAVLHRGSKRVEDHFTFDDPDGLAKWPSPDRGVLIFADASAVNANRQSLKILFTRWLEATH</sequence>
<name>A0A840YXG6_9SPHN</name>
<dbReference type="AlphaFoldDB" id="A0A840YXG6"/>
<evidence type="ECO:0000313" key="3">
    <source>
        <dbReference type="Proteomes" id="UP000554342"/>
    </source>
</evidence>
<feature type="domain" description="YdhG-like" evidence="1">
    <location>
        <begin position="16"/>
        <end position="106"/>
    </location>
</feature>
<reference evidence="2 3" key="1">
    <citation type="submission" date="2020-08" db="EMBL/GenBank/DDBJ databases">
        <title>Genomic Encyclopedia of Type Strains, Phase IV (KMG-IV): sequencing the most valuable type-strain genomes for metagenomic binning, comparative biology and taxonomic classification.</title>
        <authorList>
            <person name="Goeker M."/>
        </authorList>
    </citation>
    <scope>NUCLEOTIDE SEQUENCE [LARGE SCALE GENOMIC DNA]</scope>
    <source>
        <strain evidence="2 3">DSM 27203</strain>
    </source>
</reference>
<comment type="caution">
    <text evidence="2">The sequence shown here is derived from an EMBL/GenBank/DDBJ whole genome shotgun (WGS) entry which is preliminary data.</text>
</comment>
<dbReference type="Pfam" id="PF08818">
    <property type="entry name" value="DUF1801"/>
    <property type="match status" value="1"/>
</dbReference>
<accession>A0A840YXG6</accession>
<dbReference type="EMBL" id="JACIJI010000001">
    <property type="protein sequence ID" value="MBB5718224.1"/>
    <property type="molecule type" value="Genomic_DNA"/>
</dbReference>
<dbReference type="Gene3D" id="3.90.1150.200">
    <property type="match status" value="1"/>
</dbReference>
<gene>
    <name evidence="2" type="ORF">FHR23_001131</name>
</gene>
<dbReference type="RefSeq" id="WP_184001894.1">
    <property type="nucleotide sequence ID" value="NZ_BAABIF010000004.1"/>
</dbReference>